<dbReference type="RefSeq" id="WP_248683985.1">
    <property type="nucleotide sequence ID" value="NZ_JALPRY010000018.1"/>
</dbReference>
<protein>
    <submittedName>
        <fullName evidence="2">GDSL-type esterase/lipase family protein</fullName>
    </submittedName>
</protein>
<dbReference type="Proteomes" id="UP001202827">
    <property type="component" value="Unassembled WGS sequence"/>
</dbReference>
<keyword evidence="3" id="KW-1185">Reference proteome</keyword>
<dbReference type="Pfam" id="PF13472">
    <property type="entry name" value="Lipase_GDSL_2"/>
    <property type="match status" value="1"/>
</dbReference>
<evidence type="ECO:0000259" key="1">
    <source>
        <dbReference type="Pfam" id="PF13472"/>
    </source>
</evidence>
<comment type="caution">
    <text evidence="2">The sequence shown here is derived from an EMBL/GenBank/DDBJ whole genome shotgun (WGS) entry which is preliminary data.</text>
</comment>
<gene>
    <name evidence="2" type="ORF">M0654_16105</name>
</gene>
<dbReference type="InterPro" id="IPR036514">
    <property type="entry name" value="SGNH_hydro_sf"/>
</dbReference>
<organism evidence="2 3">
    <name type="scientific">Neorhizobium turbinariae</name>
    <dbReference type="NCBI Taxonomy" id="2937795"/>
    <lineage>
        <taxon>Bacteria</taxon>
        <taxon>Pseudomonadati</taxon>
        <taxon>Pseudomonadota</taxon>
        <taxon>Alphaproteobacteria</taxon>
        <taxon>Hyphomicrobiales</taxon>
        <taxon>Rhizobiaceae</taxon>
        <taxon>Rhizobium/Agrobacterium group</taxon>
        <taxon>Neorhizobium</taxon>
    </lineage>
</organism>
<evidence type="ECO:0000313" key="2">
    <source>
        <dbReference type="EMBL" id="MCK8781503.1"/>
    </source>
</evidence>
<feature type="domain" description="SGNH hydrolase-type esterase" evidence="1">
    <location>
        <begin position="159"/>
        <end position="305"/>
    </location>
</feature>
<proteinExistence type="predicted"/>
<evidence type="ECO:0000313" key="3">
    <source>
        <dbReference type="Proteomes" id="UP001202827"/>
    </source>
</evidence>
<dbReference type="SUPFAM" id="SSF52266">
    <property type="entry name" value="SGNH hydrolase"/>
    <property type="match status" value="1"/>
</dbReference>
<dbReference type="InterPro" id="IPR013830">
    <property type="entry name" value="SGNH_hydro"/>
</dbReference>
<sequence length="315" mass="33645">MGPYQYYTGANVSTAGNGLVLDAGHPIGVTGMLRAHCGFGTFVSGGGSFKPSWRRDNSPFSGLIEGTSVSAQTGAFGSTRTTLDLPADSLRNYPVRAQWSRPASGIDTMEPNFLLLWQRIERPDRTAGWSHNTLYGVGGQSLYDIAAWLIAQSDASLTNYFALLRSFHTAVGQDPVIVIRINSGANDRNETAMPSLGPAPSSDPDSAQAYVDNLAAIVLRIESIFSMNGWALSELHWLITPTHRLSDPDDAELVSYRDAAKAWAAARARTSVVDFAGMMSAAEAIASGWYDAGGAIHLTQAGYRALAVRELASGL</sequence>
<reference evidence="2 3" key="1">
    <citation type="submission" date="2022-04" db="EMBL/GenBank/DDBJ databases">
        <title>Rhizobium coralii sp. nov., isolated from coral Turbinaria peltata.</title>
        <authorList>
            <person name="Sun H."/>
        </authorList>
    </citation>
    <scope>NUCLEOTIDE SEQUENCE [LARGE SCALE GENOMIC DNA]</scope>
    <source>
        <strain evidence="2 3">NTR19</strain>
    </source>
</reference>
<dbReference type="EMBL" id="JALPRY010000018">
    <property type="protein sequence ID" value="MCK8781503.1"/>
    <property type="molecule type" value="Genomic_DNA"/>
</dbReference>
<name>A0ABT0IUG9_9HYPH</name>
<accession>A0ABT0IUG9</accession>
<dbReference type="Gene3D" id="3.40.50.1110">
    <property type="entry name" value="SGNH hydrolase"/>
    <property type="match status" value="1"/>
</dbReference>